<name>A0A1W0WYF4_HYPEX</name>
<accession>A0A1W0WYF4</accession>
<gene>
    <name evidence="2" type="ORF">BV898_05783</name>
</gene>
<reference evidence="3" key="1">
    <citation type="submission" date="2017-01" db="EMBL/GenBank/DDBJ databases">
        <title>Comparative genomics of anhydrobiosis in the tardigrade Hypsibius dujardini.</title>
        <authorList>
            <person name="Yoshida Y."/>
            <person name="Koutsovoulos G."/>
            <person name="Laetsch D."/>
            <person name="Stevens L."/>
            <person name="Kumar S."/>
            <person name="Horikawa D."/>
            <person name="Ishino K."/>
            <person name="Komine S."/>
            <person name="Tomita M."/>
            <person name="Blaxter M."/>
            <person name="Arakawa K."/>
        </authorList>
    </citation>
    <scope>NUCLEOTIDE SEQUENCE [LARGE SCALE GENOMIC DNA]</scope>
    <source>
        <strain evidence="3">Z151</strain>
    </source>
</reference>
<comment type="caution">
    <text evidence="2">The sequence shown here is derived from an EMBL/GenBank/DDBJ whole genome shotgun (WGS) entry which is preliminary data.</text>
</comment>
<feature type="region of interest" description="Disordered" evidence="1">
    <location>
        <begin position="152"/>
        <end position="203"/>
    </location>
</feature>
<keyword evidence="3" id="KW-1185">Reference proteome</keyword>
<sequence length="203" mass="21693">MAAKAMSVVAKTLLSEEGETVIKTAARMIRTTVTEESGAGMSFQSVAMESSARTEAGLGRGGQGALKAPEIDIGNAPREVELPGSRTAPEIKPVKSDEIIITSPKEVDFPDVKTAEPELKPGEIDVAEEVGKGVPTDPEALIFTVEQGRKHNRPEVGEHRTVVEVDDRHEKIQESTEDGEKTQDTGRADGEPEVGSNPLNQLI</sequence>
<evidence type="ECO:0000313" key="3">
    <source>
        <dbReference type="Proteomes" id="UP000192578"/>
    </source>
</evidence>
<dbReference type="AlphaFoldDB" id="A0A1W0WYF4"/>
<dbReference type="EMBL" id="MTYJ01000032">
    <property type="protein sequence ID" value="OQV20227.1"/>
    <property type="molecule type" value="Genomic_DNA"/>
</dbReference>
<organism evidence="2 3">
    <name type="scientific">Hypsibius exemplaris</name>
    <name type="common">Freshwater tardigrade</name>
    <dbReference type="NCBI Taxonomy" id="2072580"/>
    <lineage>
        <taxon>Eukaryota</taxon>
        <taxon>Metazoa</taxon>
        <taxon>Ecdysozoa</taxon>
        <taxon>Tardigrada</taxon>
        <taxon>Eutardigrada</taxon>
        <taxon>Parachela</taxon>
        <taxon>Hypsibioidea</taxon>
        <taxon>Hypsibiidae</taxon>
        <taxon>Hypsibius</taxon>
    </lineage>
</organism>
<proteinExistence type="predicted"/>
<dbReference type="Proteomes" id="UP000192578">
    <property type="component" value="Unassembled WGS sequence"/>
</dbReference>
<protein>
    <submittedName>
        <fullName evidence="2">Uncharacterized protein</fullName>
    </submittedName>
</protein>
<feature type="compositionally biased region" description="Basic and acidic residues" evidence="1">
    <location>
        <begin position="152"/>
        <end position="190"/>
    </location>
</feature>
<dbReference type="OrthoDB" id="10553625at2759"/>
<evidence type="ECO:0000256" key="1">
    <source>
        <dbReference type="SAM" id="MobiDB-lite"/>
    </source>
</evidence>
<evidence type="ECO:0000313" key="2">
    <source>
        <dbReference type="EMBL" id="OQV20227.1"/>
    </source>
</evidence>